<feature type="transmembrane region" description="Helical" evidence="6">
    <location>
        <begin position="51"/>
        <end position="72"/>
    </location>
</feature>
<keyword evidence="2 6" id="KW-0812">Transmembrane</keyword>
<reference evidence="8 9" key="1">
    <citation type="submission" date="2014-02" db="EMBL/GenBank/DDBJ databases">
        <title>The genome sequence of the entomopathogenic fungus Metarhizium robertsii ARSEF 2575.</title>
        <authorList>
            <person name="Giuliano Garisto Donzelli B."/>
            <person name="Roe B.A."/>
            <person name="Macmil S.L."/>
            <person name="Krasnoff S.B."/>
            <person name="Gibson D.M."/>
        </authorList>
    </citation>
    <scope>NUCLEOTIDE SEQUENCE [LARGE SCALE GENOMIC DNA]</scope>
    <source>
        <strain evidence="8 9">ARSEF 2575</strain>
    </source>
</reference>
<feature type="transmembrane region" description="Helical" evidence="6">
    <location>
        <begin position="128"/>
        <end position="152"/>
    </location>
</feature>
<evidence type="ECO:0000256" key="1">
    <source>
        <dbReference type="ARBA" id="ARBA00004141"/>
    </source>
</evidence>
<organism evidence="8 9">
    <name type="scientific">Metarhizium robertsii</name>
    <dbReference type="NCBI Taxonomy" id="568076"/>
    <lineage>
        <taxon>Eukaryota</taxon>
        <taxon>Fungi</taxon>
        <taxon>Dikarya</taxon>
        <taxon>Ascomycota</taxon>
        <taxon>Pezizomycotina</taxon>
        <taxon>Sordariomycetes</taxon>
        <taxon>Hypocreomycetidae</taxon>
        <taxon>Hypocreales</taxon>
        <taxon>Clavicipitaceae</taxon>
        <taxon>Metarhizium</taxon>
    </lineage>
</organism>
<feature type="transmembrane region" description="Helical" evidence="6">
    <location>
        <begin position="9"/>
        <end position="31"/>
    </location>
</feature>
<feature type="region of interest" description="Disordered" evidence="5">
    <location>
        <begin position="161"/>
        <end position="180"/>
    </location>
</feature>
<comment type="caution">
    <text evidence="8">The sequence shown here is derived from an EMBL/GenBank/DDBJ whole genome shotgun (WGS) entry which is preliminary data.</text>
</comment>
<keyword evidence="3 6" id="KW-1133">Transmembrane helix</keyword>
<proteinExistence type="predicted"/>
<name>A0A0A1V4N3_9HYPO</name>
<feature type="domain" description="MARVEL" evidence="7">
    <location>
        <begin position="8"/>
        <end position="146"/>
    </location>
</feature>
<feature type="compositionally biased region" description="Polar residues" evidence="5">
    <location>
        <begin position="162"/>
        <end position="180"/>
    </location>
</feature>
<dbReference type="EMBL" id="JELW01000002">
    <property type="protein sequence ID" value="EXV05144.1"/>
    <property type="molecule type" value="Genomic_DNA"/>
</dbReference>
<dbReference type="OrthoDB" id="2117453at2759"/>
<evidence type="ECO:0000256" key="4">
    <source>
        <dbReference type="ARBA" id="ARBA00023136"/>
    </source>
</evidence>
<feature type="transmembrane region" description="Helical" evidence="6">
    <location>
        <begin position="84"/>
        <end position="108"/>
    </location>
</feature>
<evidence type="ECO:0000256" key="2">
    <source>
        <dbReference type="ARBA" id="ARBA00022692"/>
    </source>
</evidence>
<dbReference type="InterPro" id="IPR008253">
    <property type="entry name" value="Marvel"/>
</dbReference>
<dbReference type="Pfam" id="PF01284">
    <property type="entry name" value="MARVEL"/>
    <property type="match status" value="1"/>
</dbReference>
<dbReference type="Proteomes" id="UP000030151">
    <property type="component" value="Unassembled WGS sequence"/>
</dbReference>
<evidence type="ECO:0000313" key="8">
    <source>
        <dbReference type="EMBL" id="EXV05144.1"/>
    </source>
</evidence>
<evidence type="ECO:0000256" key="3">
    <source>
        <dbReference type="ARBA" id="ARBA00022989"/>
    </source>
</evidence>
<gene>
    <name evidence="8" type="ORF">X797_002831</name>
</gene>
<evidence type="ECO:0000256" key="6">
    <source>
        <dbReference type="SAM" id="Phobius"/>
    </source>
</evidence>
<evidence type="ECO:0000259" key="7">
    <source>
        <dbReference type="Pfam" id="PF01284"/>
    </source>
</evidence>
<dbReference type="GO" id="GO:0016020">
    <property type="term" value="C:membrane"/>
    <property type="evidence" value="ECO:0007669"/>
    <property type="project" value="UniProtKB-SubCell"/>
</dbReference>
<comment type="subcellular location">
    <subcellularLocation>
        <location evidence="1">Membrane</location>
        <topology evidence="1">Multi-pass membrane protein</topology>
    </subcellularLocation>
</comment>
<dbReference type="PANTHER" id="PTHR37451:SF1">
    <property type="entry name" value="MARVEL DOMAIN-CONTAINING PROTEIN"/>
    <property type="match status" value="1"/>
</dbReference>
<protein>
    <submittedName>
        <fullName evidence="8">Membrane-associating domain protein</fullName>
    </submittedName>
</protein>
<accession>A0A0A1V4N3</accession>
<dbReference type="PANTHER" id="PTHR37451">
    <property type="entry name" value="MARVEL DOMAIN"/>
    <property type="match status" value="1"/>
</dbReference>
<keyword evidence="4 6" id="KW-0472">Membrane</keyword>
<evidence type="ECO:0000256" key="5">
    <source>
        <dbReference type="SAM" id="MobiDB-lite"/>
    </source>
</evidence>
<evidence type="ECO:0000313" key="9">
    <source>
        <dbReference type="Proteomes" id="UP000030151"/>
    </source>
</evidence>
<dbReference type="eggNOG" id="ENOG502S522">
    <property type="taxonomic scope" value="Eukaryota"/>
</dbReference>
<dbReference type="AlphaFoldDB" id="A0A0A1V4N3"/>
<dbReference type="HOGENOM" id="CLU_109915_3_1_1"/>
<sequence>MEIPGILKLALFGGIALFDIISLGLLAYVVNSTSGSAYYGWGYSHYSSSPSQVNFMLFNTIWTILVLIYLGVFPRFLSSLYHSIIALALLGISTLFWFAGSIALAAFLGAGTCSGNNAFCSTYRSAQAATAFGFFIWAMFTTLTVFELLALLKHGFRKGANADSTGNQMTTQTAQTYPGA</sequence>